<reference evidence="2" key="1">
    <citation type="journal article" date="2021" name="Proc. Natl. Acad. Sci. U.S.A.">
        <title>A Catalog of Tens of Thousands of Viruses from Human Metagenomes Reveals Hidden Associations with Chronic Diseases.</title>
        <authorList>
            <person name="Tisza M.J."/>
            <person name="Buck C.B."/>
        </authorList>
    </citation>
    <scope>NUCLEOTIDE SEQUENCE</scope>
    <source>
        <strain evidence="2">CtAUQ2</strain>
    </source>
</reference>
<feature type="domain" description="DNA mismatch repair protein MutS-like N-terminal" evidence="1">
    <location>
        <begin position="7"/>
        <end position="48"/>
    </location>
</feature>
<organism evidence="2">
    <name type="scientific">Siphoviridae sp. ctAUQ2</name>
    <dbReference type="NCBI Taxonomy" id="2826182"/>
    <lineage>
        <taxon>Viruses</taxon>
        <taxon>Duplodnaviria</taxon>
        <taxon>Heunggongvirae</taxon>
        <taxon>Uroviricota</taxon>
        <taxon>Caudoviricetes</taxon>
    </lineage>
</organism>
<dbReference type="EMBL" id="BK015022">
    <property type="protein sequence ID" value="DAD87534.1"/>
    <property type="molecule type" value="Genomic_DNA"/>
</dbReference>
<evidence type="ECO:0000313" key="2">
    <source>
        <dbReference type="EMBL" id="DAD87534.1"/>
    </source>
</evidence>
<evidence type="ECO:0000259" key="1">
    <source>
        <dbReference type="Pfam" id="PF01624"/>
    </source>
</evidence>
<protein>
    <submittedName>
        <fullName evidence="2">MutS domain I</fullName>
    </submittedName>
</protein>
<dbReference type="Pfam" id="PF01624">
    <property type="entry name" value="MutS_I"/>
    <property type="match status" value="1"/>
</dbReference>
<sequence>MKKEYLEVYEFYKRQYPHSVILFHIGNGYYAFEDDAFVVAEIDGFSVLYSHEERYHWYDFHQDELEVMCGKLRNIAQIPVTVVDYRNSQGSFDIPKVKQILQDMEDDYWDIRYNICVGCNYLNLCIIK</sequence>
<dbReference type="GO" id="GO:0006298">
    <property type="term" value="P:mismatch repair"/>
    <property type="evidence" value="ECO:0007669"/>
    <property type="project" value="InterPro"/>
</dbReference>
<name>A0A8S5MYU7_9CAUD</name>
<accession>A0A8S5MYU7</accession>
<proteinExistence type="predicted"/>
<dbReference type="Gene3D" id="3.40.1170.10">
    <property type="entry name" value="DNA repair protein MutS, domain I"/>
    <property type="match status" value="1"/>
</dbReference>
<dbReference type="InterPro" id="IPR007695">
    <property type="entry name" value="DNA_mismatch_repair_MutS-lik_N"/>
</dbReference>
<dbReference type="SUPFAM" id="SSF55271">
    <property type="entry name" value="DNA repair protein MutS, domain I"/>
    <property type="match status" value="1"/>
</dbReference>
<dbReference type="GO" id="GO:0030983">
    <property type="term" value="F:mismatched DNA binding"/>
    <property type="evidence" value="ECO:0007669"/>
    <property type="project" value="InterPro"/>
</dbReference>
<dbReference type="InterPro" id="IPR016151">
    <property type="entry name" value="DNA_mismatch_repair_MutS_N"/>
</dbReference>
<dbReference type="GO" id="GO:0005524">
    <property type="term" value="F:ATP binding"/>
    <property type="evidence" value="ECO:0007669"/>
    <property type="project" value="InterPro"/>
</dbReference>